<evidence type="ECO:0000256" key="4">
    <source>
        <dbReference type="ARBA" id="ARBA00023163"/>
    </source>
</evidence>
<dbReference type="SMART" id="SM00354">
    <property type="entry name" value="HTH_LACI"/>
    <property type="match status" value="1"/>
</dbReference>
<protein>
    <submittedName>
        <fullName evidence="6">LacI family DNA-binding transcriptional regulator</fullName>
    </submittedName>
</protein>
<evidence type="ECO:0000256" key="1">
    <source>
        <dbReference type="ARBA" id="ARBA00022491"/>
    </source>
</evidence>
<organism evidence="6 7">
    <name type="scientific">Congzhengia minquanensis</name>
    <dbReference type="NCBI Taxonomy" id="2763657"/>
    <lineage>
        <taxon>Bacteria</taxon>
        <taxon>Bacillati</taxon>
        <taxon>Bacillota</taxon>
        <taxon>Clostridia</taxon>
        <taxon>Eubacteriales</taxon>
        <taxon>Oscillospiraceae</taxon>
        <taxon>Congzhengia</taxon>
    </lineage>
</organism>
<dbReference type="Gene3D" id="3.40.50.2300">
    <property type="match status" value="2"/>
</dbReference>
<evidence type="ECO:0000313" key="7">
    <source>
        <dbReference type="Proteomes" id="UP000611762"/>
    </source>
</evidence>
<evidence type="ECO:0000313" key="6">
    <source>
        <dbReference type="EMBL" id="MBC8541553.1"/>
    </source>
</evidence>
<gene>
    <name evidence="6" type="ORF">H8698_11245</name>
</gene>
<dbReference type="SUPFAM" id="SSF53822">
    <property type="entry name" value="Periplasmic binding protein-like I"/>
    <property type="match status" value="1"/>
</dbReference>
<keyword evidence="7" id="KW-1185">Reference proteome</keyword>
<keyword evidence="2" id="KW-0805">Transcription regulation</keyword>
<dbReference type="EMBL" id="JACRSU010000004">
    <property type="protein sequence ID" value="MBC8541553.1"/>
    <property type="molecule type" value="Genomic_DNA"/>
</dbReference>
<dbReference type="RefSeq" id="WP_249313571.1">
    <property type="nucleotide sequence ID" value="NZ_JACRSU010000004.1"/>
</dbReference>
<dbReference type="GO" id="GO:0000976">
    <property type="term" value="F:transcription cis-regulatory region binding"/>
    <property type="evidence" value="ECO:0007669"/>
    <property type="project" value="TreeGrafter"/>
</dbReference>
<accession>A0A926DM71</accession>
<feature type="domain" description="HTH lacI-type" evidence="5">
    <location>
        <begin position="4"/>
        <end position="56"/>
    </location>
</feature>
<dbReference type="CDD" id="cd01392">
    <property type="entry name" value="HTH_LacI"/>
    <property type="match status" value="1"/>
</dbReference>
<dbReference type="PANTHER" id="PTHR30146">
    <property type="entry name" value="LACI-RELATED TRANSCRIPTIONAL REPRESSOR"/>
    <property type="match status" value="1"/>
</dbReference>
<dbReference type="Gene3D" id="1.10.260.40">
    <property type="entry name" value="lambda repressor-like DNA-binding domains"/>
    <property type="match status" value="1"/>
</dbReference>
<name>A0A926DM71_9FIRM</name>
<dbReference type="Pfam" id="PF13377">
    <property type="entry name" value="Peripla_BP_3"/>
    <property type="match status" value="1"/>
</dbReference>
<keyword evidence="4" id="KW-0804">Transcription</keyword>
<dbReference type="CDD" id="cd06267">
    <property type="entry name" value="PBP1_LacI_sugar_binding-like"/>
    <property type="match status" value="1"/>
</dbReference>
<keyword evidence="3 6" id="KW-0238">DNA-binding</keyword>
<proteinExistence type="predicted"/>
<dbReference type="Pfam" id="PF00356">
    <property type="entry name" value="LacI"/>
    <property type="match status" value="1"/>
</dbReference>
<dbReference type="SUPFAM" id="SSF47413">
    <property type="entry name" value="lambda repressor-like DNA-binding domains"/>
    <property type="match status" value="1"/>
</dbReference>
<dbReference type="InterPro" id="IPR000843">
    <property type="entry name" value="HTH_LacI"/>
</dbReference>
<comment type="caution">
    <text evidence="6">The sequence shown here is derived from an EMBL/GenBank/DDBJ whole genome shotgun (WGS) entry which is preliminary data.</text>
</comment>
<dbReference type="PROSITE" id="PS50932">
    <property type="entry name" value="HTH_LACI_2"/>
    <property type="match status" value="1"/>
</dbReference>
<dbReference type="InterPro" id="IPR010982">
    <property type="entry name" value="Lambda_DNA-bd_dom_sf"/>
</dbReference>
<sequence>MKKATMQDVAKLAGVSQSTVSFVFSGADMRISESTKQKVFEAASELGFVPRGKLKNYHKVSDSVLALLVPNMSNLYYPALAKEVDEIAAAKGYGLIVINTNRSETKEARYFKLLISLKVAGILYGFTPAAGEMETARRLGLPVAIVGETEPGTAADCVSLNSGLAGELLAEHLLHFGHKKIAVITAPKHSITLSRKRRIDGMKRVLSGRAELIVISGDTEQEMEHANYEIELGYQKTKELFEIGGGRPTAVVGINDMTAIGILKALQELGLKVPEDVSCAGFDNLPVSEFVSPALTSVDHLTAQRTRQAIDLIDDKINKRNKYPVTVDFQPRLVVRSSTQKAKI</sequence>
<reference evidence="6" key="1">
    <citation type="submission" date="2020-08" db="EMBL/GenBank/DDBJ databases">
        <title>Genome public.</title>
        <authorList>
            <person name="Liu C."/>
            <person name="Sun Q."/>
        </authorList>
    </citation>
    <scope>NUCLEOTIDE SEQUENCE</scope>
    <source>
        <strain evidence="6">H8</strain>
    </source>
</reference>
<dbReference type="PANTHER" id="PTHR30146:SF148">
    <property type="entry name" value="HTH-TYPE TRANSCRIPTIONAL REPRESSOR PURR-RELATED"/>
    <property type="match status" value="1"/>
</dbReference>
<evidence type="ECO:0000259" key="5">
    <source>
        <dbReference type="PROSITE" id="PS50932"/>
    </source>
</evidence>
<dbReference type="GO" id="GO:0003700">
    <property type="term" value="F:DNA-binding transcription factor activity"/>
    <property type="evidence" value="ECO:0007669"/>
    <property type="project" value="TreeGrafter"/>
</dbReference>
<keyword evidence="1" id="KW-0678">Repressor</keyword>
<dbReference type="Proteomes" id="UP000611762">
    <property type="component" value="Unassembled WGS sequence"/>
</dbReference>
<dbReference type="InterPro" id="IPR046335">
    <property type="entry name" value="LacI/GalR-like_sensor"/>
</dbReference>
<dbReference type="AlphaFoldDB" id="A0A926DM71"/>
<evidence type="ECO:0000256" key="3">
    <source>
        <dbReference type="ARBA" id="ARBA00023125"/>
    </source>
</evidence>
<evidence type="ECO:0000256" key="2">
    <source>
        <dbReference type="ARBA" id="ARBA00023015"/>
    </source>
</evidence>
<dbReference type="InterPro" id="IPR028082">
    <property type="entry name" value="Peripla_BP_I"/>
</dbReference>